<keyword evidence="3" id="KW-0862">Zinc</keyword>
<dbReference type="SUPFAM" id="SSF57850">
    <property type="entry name" value="RING/U-box"/>
    <property type="match status" value="1"/>
</dbReference>
<protein>
    <recommendedName>
        <fullName evidence="10">RING-type domain-containing protein</fullName>
    </recommendedName>
</protein>
<name>S8DZD6_FOMSC</name>
<dbReference type="STRING" id="743788.S8DZD6"/>
<dbReference type="AlphaFoldDB" id="S8DZD6"/>
<dbReference type="InterPro" id="IPR035979">
    <property type="entry name" value="RBD_domain_sf"/>
</dbReference>
<dbReference type="Proteomes" id="UP000015241">
    <property type="component" value="Unassembled WGS sequence"/>
</dbReference>
<dbReference type="GO" id="GO:0008270">
    <property type="term" value="F:zinc ion binding"/>
    <property type="evidence" value="ECO:0007669"/>
    <property type="project" value="UniProtKB-KW"/>
</dbReference>
<dbReference type="SUPFAM" id="SSF54928">
    <property type="entry name" value="RNA-binding domain, RBD"/>
    <property type="match status" value="1"/>
</dbReference>
<accession>S8DZD6</accession>
<keyword evidence="5" id="KW-0694">RNA-binding</keyword>
<dbReference type="SMART" id="SM00360">
    <property type="entry name" value="RRM"/>
    <property type="match status" value="1"/>
</dbReference>
<dbReference type="InParanoid" id="S8DZD6"/>
<evidence type="ECO:0000259" key="7">
    <source>
        <dbReference type="PROSITE" id="PS50102"/>
    </source>
</evidence>
<keyword evidence="2 4" id="KW-0863">Zinc-finger</keyword>
<dbReference type="EMBL" id="KE504188">
    <property type="protein sequence ID" value="EPS96503.1"/>
    <property type="molecule type" value="Genomic_DNA"/>
</dbReference>
<dbReference type="InterPro" id="IPR017907">
    <property type="entry name" value="Znf_RING_CS"/>
</dbReference>
<proteinExistence type="predicted"/>
<evidence type="ECO:0000256" key="1">
    <source>
        <dbReference type="ARBA" id="ARBA00022723"/>
    </source>
</evidence>
<dbReference type="OrthoDB" id="336240at2759"/>
<evidence type="ECO:0000256" key="2">
    <source>
        <dbReference type="ARBA" id="ARBA00022771"/>
    </source>
</evidence>
<dbReference type="PROSITE" id="PS00518">
    <property type="entry name" value="ZF_RING_1"/>
    <property type="match status" value="1"/>
</dbReference>
<sequence length="723" mass="79031">MTNKHTMIPASAPTTPAVTRNTDRLIPVTPQRIAYSAQQVRSVTSPYTPGTNLSTPYSPFSLRSISSSSNGSNLATPASSISRRRLSLSLSPEVNFNSKSLADIAENWRTRANENGIKVTSGDDTQYEGGQRLLQDLSRFQRRTDRVASALLPAPYLSNQRRTRAFSQAQAPLSQITDPAQLCTPSRTVRQAAVMDTPPPQPSFRLRGSVTDPARLRRRPTFEQTELFDIDENDYVPYPQAFVPVANQSLPLSLTQHFNLSSDLSGLSEPSQLFETSFYQQPLEEPEEAPPFACSVCGASGGTLALAVLEPCAHPLCPQCLTSALNIVGEKDMECAVCKSKVDNFQLHKSPPSSGFKSGPTTAGAAKRASFGSTREINVLQGLFDAGLAHGNGGLSEYDDFVMDRAQGSSTPVSARRGAEESVVLRIDNVPWDITPPAIATWLKHPVQRVHVLLDRKGKTLSHAYVEMVNADAAKAALRSAQNSVLGRGKRARGVTVTKSSQEELMKALFPSWQGNFEGCRPSLCGLDNERVVATLQRGLMSEAELNALLHLIRSPDSHFLKVPSLPFHSLISILSKFPSDDDSRVFWPRTLRDKLYEITYAAVQVLLMRNEENPLSDWATLITRVVRAAMDCQAFTSDQMSSLSDILEDALPRSTSSPPGVRSRSDSPMDIQREVQEAIGAAQIEHSGVLSSERGAYGDLAQEFGIEPQLVEALARRLSEIR</sequence>
<dbReference type="eggNOG" id="ENOG502S7ER">
    <property type="taxonomic scope" value="Eukaryota"/>
</dbReference>
<dbReference type="InterPro" id="IPR012677">
    <property type="entry name" value="Nucleotide-bd_a/b_plait_sf"/>
</dbReference>
<dbReference type="HOGENOM" id="CLU_010144_0_0_1"/>
<evidence type="ECO:0000256" key="4">
    <source>
        <dbReference type="PROSITE-ProRule" id="PRU00175"/>
    </source>
</evidence>
<dbReference type="Gene3D" id="3.30.70.330">
    <property type="match status" value="1"/>
</dbReference>
<feature type="domain" description="RRM" evidence="7">
    <location>
        <begin position="423"/>
        <end position="502"/>
    </location>
</feature>
<evidence type="ECO:0000313" key="9">
    <source>
        <dbReference type="Proteomes" id="UP000015241"/>
    </source>
</evidence>
<keyword evidence="1" id="KW-0479">Metal-binding</keyword>
<evidence type="ECO:0000256" key="3">
    <source>
        <dbReference type="ARBA" id="ARBA00022833"/>
    </source>
</evidence>
<reference evidence="8 9" key="1">
    <citation type="journal article" date="2012" name="Science">
        <title>The Paleozoic origin of enzymatic lignin decomposition reconstructed from 31 fungal genomes.</title>
        <authorList>
            <person name="Floudas D."/>
            <person name="Binder M."/>
            <person name="Riley R."/>
            <person name="Barry K."/>
            <person name="Blanchette R.A."/>
            <person name="Henrissat B."/>
            <person name="Martinez A.T."/>
            <person name="Otillar R."/>
            <person name="Spatafora J.W."/>
            <person name="Yadav J.S."/>
            <person name="Aerts A."/>
            <person name="Benoit I."/>
            <person name="Boyd A."/>
            <person name="Carlson A."/>
            <person name="Copeland A."/>
            <person name="Coutinho P.M."/>
            <person name="de Vries R.P."/>
            <person name="Ferreira P."/>
            <person name="Findley K."/>
            <person name="Foster B."/>
            <person name="Gaskell J."/>
            <person name="Glotzer D."/>
            <person name="Gorecki P."/>
            <person name="Heitman J."/>
            <person name="Hesse C."/>
            <person name="Hori C."/>
            <person name="Igarashi K."/>
            <person name="Jurgens J.A."/>
            <person name="Kallen N."/>
            <person name="Kersten P."/>
            <person name="Kohler A."/>
            <person name="Kuees U."/>
            <person name="Kumar T.K.A."/>
            <person name="Kuo A."/>
            <person name="LaButti K."/>
            <person name="Larrondo L.F."/>
            <person name="Lindquist E."/>
            <person name="Ling A."/>
            <person name="Lombard V."/>
            <person name="Lucas S."/>
            <person name="Lundell T."/>
            <person name="Martin R."/>
            <person name="McLaughlin D.J."/>
            <person name="Morgenstern I."/>
            <person name="Morin E."/>
            <person name="Murat C."/>
            <person name="Nagy L.G."/>
            <person name="Nolan M."/>
            <person name="Ohm R.A."/>
            <person name="Patyshakuliyeva A."/>
            <person name="Rokas A."/>
            <person name="Ruiz-Duenas F.J."/>
            <person name="Sabat G."/>
            <person name="Salamov A."/>
            <person name="Samejima M."/>
            <person name="Schmutz J."/>
            <person name="Slot J.C."/>
            <person name="St John F."/>
            <person name="Stenlid J."/>
            <person name="Sun H."/>
            <person name="Sun S."/>
            <person name="Syed K."/>
            <person name="Tsang A."/>
            <person name="Wiebenga A."/>
            <person name="Young D."/>
            <person name="Pisabarro A."/>
            <person name="Eastwood D.C."/>
            <person name="Martin F."/>
            <person name="Cullen D."/>
            <person name="Grigoriev I.V."/>
            <person name="Hibbett D.S."/>
        </authorList>
    </citation>
    <scope>NUCLEOTIDE SEQUENCE</scope>
    <source>
        <strain evidence="9">FP-58527</strain>
    </source>
</reference>
<dbReference type="PROSITE" id="PS50102">
    <property type="entry name" value="RRM"/>
    <property type="match status" value="1"/>
</dbReference>
<feature type="domain" description="RING-type" evidence="6">
    <location>
        <begin position="294"/>
        <end position="339"/>
    </location>
</feature>
<dbReference type="InterPro" id="IPR001841">
    <property type="entry name" value="Znf_RING"/>
</dbReference>
<evidence type="ECO:0000256" key="5">
    <source>
        <dbReference type="PROSITE-ProRule" id="PRU00176"/>
    </source>
</evidence>
<organism evidence="8 9">
    <name type="scientific">Fomitopsis schrenkii</name>
    <name type="common">Brown rot fungus</name>
    <dbReference type="NCBI Taxonomy" id="2126942"/>
    <lineage>
        <taxon>Eukaryota</taxon>
        <taxon>Fungi</taxon>
        <taxon>Dikarya</taxon>
        <taxon>Basidiomycota</taxon>
        <taxon>Agaricomycotina</taxon>
        <taxon>Agaricomycetes</taxon>
        <taxon>Polyporales</taxon>
        <taxon>Fomitopsis</taxon>
    </lineage>
</organism>
<evidence type="ECO:0000259" key="6">
    <source>
        <dbReference type="PROSITE" id="PS50089"/>
    </source>
</evidence>
<evidence type="ECO:0000313" key="8">
    <source>
        <dbReference type="EMBL" id="EPS96503.1"/>
    </source>
</evidence>
<evidence type="ECO:0008006" key="10">
    <source>
        <dbReference type="Google" id="ProtNLM"/>
    </source>
</evidence>
<gene>
    <name evidence="8" type="ORF">FOMPIDRAFT_1167443</name>
</gene>
<dbReference type="InterPro" id="IPR000504">
    <property type="entry name" value="RRM_dom"/>
</dbReference>
<dbReference type="GO" id="GO:0003723">
    <property type="term" value="F:RNA binding"/>
    <property type="evidence" value="ECO:0007669"/>
    <property type="project" value="UniProtKB-UniRule"/>
</dbReference>
<keyword evidence="9" id="KW-1185">Reference proteome</keyword>
<dbReference type="PROSITE" id="PS50089">
    <property type="entry name" value="ZF_RING_2"/>
    <property type="match status" value="1"/>
</dbReference>